<proteinExistence type="predicted"/>
<keyword evidence="2" id="KW-1185">Reference proteome</keyword>
<dbReference type="AlphaFoldDB" id="A0A0E0IIK6"/>
<name>A0A0E0IIK6_ORYNI</name>
<dbReference type="Proteomes" id="UP000006591">
    <property type="component" value="Chromosome 9"/>
</dbReference>
<sequence>MGTGRVQDPCPNAWTDEMVKKDLSHMSLVAHYKENRFATCVMSSMLPFQRELPADGKKLCYICGDDDGSHEELRCPFNYMYYHMSDEDASAGTCEGSCSAGKHPMAEAVVVYDSGRCREFLRCVVRVNNLPTKLRPWDPLLEKTNKTSFRKRATGLPVPQGLQKS</sequence>
<reference evidence="1" key="1">
    <citation type="submission" date="2015-04" db="UniProtKB">
        <authorList>
            <consortium name="EnsemblPlants"/>
        </authorList>
    </citation>
    <scope>IDENTIFICATION</scope>
    <source>
        <strain evidence="1">SL10</strain>
    </source>
</reference>
<protein>
    <submittedName>
        <fullName evidence="1">Uncharacterized protein</fullName>
    </submittedName>
</protein>
<reference evidence="1" key="2">
    <citation type="submission" date="2018-04" db="EMBL/GenBank/DDBJ databases">
        <title>OnivRS2 (Oryza nivara Reference Sequence Version 2).</title>
        <authorList>
            <person name="Zhang J."/>
            <person name="Kudrna D."/>
            <person name="Lee S."/>
            <person name="Talag J."/>
            <person name="Rajasekar S."/>
            <person name="Welchert J."/>
            <person name="Hsing Y.-I."/>
            <person name="Wing R.A."/>
        </authorList>
    </citation>
    <scope>NUCLEOTIDE SEQUENCE [LARGE SCALE GENOMIC DNA]</scope>
    <source>
        <strain evidence="1">SL10</strain>
    </source>
</reference>
<accession>A0A0E0IIK6</accession>
<evidence type="ECO:0000313" key="1">
    <source>
        <dbReference type="EnsemblPlants" id="ONIVA09G07200.1"/>
    </source>
</evidence>
<evidence type="ECO:0000313" key="2">
    <source>
        <dbReference type="Proteomes" id="UP000006591"/>
    </source>
</evidence>
<dbReference type="HOGENOM" id="CLU_1613472_0_0_1"/>
<dbReference type="Gramene" id="ONIVA09G07200.1">
    <property type="protein sequence ID" value="ONIVA09G07200.1"/>
    <property type="gene ID" value="ONIVA09G07200"/>
</dbReference>
<dbReference type="EnsemblPlants" id="ONIVA09G07200.1">
    <property type="protein sequence ID" value="ONIVA09G07200.1"/>
    <property type="gene ID" value="ONIVA09G07200"/>
</dbReference>
<organism evidence="1">
    <name type="scientific">Oryza nivara</name>
    <name type="common">Indian wild rice</name>
    <name type="synonym">Oryza sativa f. spontanea</name>
    <dbReference type="NCBI Taxonomy" id="4536"/>
    <lineage>
        <taxon>Eukaryota</taxon>
        <taxon>Viridiplantae</taxon>
        <taxon>Streptophyta</taxon>
        <taxon>Embryophyta</taxon>
        <taxon>Tracheophyta</taxon>
        <taxon>Spermatophyta</taxon>
        <taxon>Magnoliopsida</taxon>
        <taxon>Liliopsida</taxon>
        <taxon>Poales</taxon>
        <taxon>Poaceae</taxon>
        <taxon>BOP clade</taxon>
        <taxon>Oryzoideae</taxon>
        <taxon>Oryzeae</taxon>
        <taxon>Oryzinae</taxon>
        <taxon>Oryza</taxon>
    </lineage>
</organism>